<accession>A0A9D3S8U0</accession>
<comment type="caution">
    <text evidence="2">The sequence shown here is derived from an EMBL/GenBank/DDBJ whole genome shotgun (WGS) entry which is preliminary data.</text>
</comment>
<dbReference type="EMBL" id="JAHKSW010000026">
    <property type="protein sequence ID" value="KAG7315561.1"/>
    <property type="molecule type" value="Genomic_DNA"/>
</dbReference>
<feature type="region of interest" description="Disordered" evidence="1">
    <location>
        <begin position="1"/>
        <end position="50"/>
    </location>
</feature>
<proteinExistence type="predicted"/>
<reference evidence="2 3" key="1">
    <citation type="submission" date="2021-06" db="EMBL/GenBank/DDBJ databases">
        <title>Chromosome-level genome assembly of the red-tail catfish (Hemibagrus wyckioides).</title>
        <authorList>
            <person name="Shao F."/>
        </authorList>
    </citation>
    <scope>NUCLEOTIDE SEQUENCE [LARGE SCALE GENOMIC DNA]</scope>
    <source>
        <strain evidence="2">EC202008001</strain>
        <tissue evidence="2">Blood</tissue>
    </source>
</reference>
<dbReference type="Proteomes" id="UP000824219">
    <property type="component" value="Linkage Group LG26"/>
</dbReference>
<dbReference type="AlphaFoldDB" id="A0A9D3S8U0"/>
<gene>
    <name evidence="2" type="ORF">KOW79_020427</name>
</gene>
<feature type="region of interest" description="Disordered" evidence="1">
    <location>
        <begin position="159"/>
        <end position="198"/>
    </location>
</feature>
<organism evidence="2 3">
    <name type="scientific">Hemibagrus wyckioides</name>
    <dbReference type="NCBI Taxonomy" id="337641"/>
    <lineage>
        <taxon>Eukaryota</taxon>
        <taxon>Metazoa</taxon>
        <taxon>Chordata</taxon>
        <taxon>Craniata</taxon>
        <taxon>Vertebrata</taxon>
        <taxon>Euteleostomi</taxon>
        <taxon>Actinopterygii</taxon>
        <taxon>Neopterygii</taxon>
        <taxon>Teleostei</taxon>
        <taxon>Ostariophysi</taxon>
        <taxon>Siluriformes</taxon>
        <taxon>Bagridae</taxon>
        <taxon>Hemibagrus</taxon>
    </lineage>
</organism>
<keyword evidence="3" id="KW-1185">Reference proteome</keyword>
<evidence type="ECO:0000313" key="2">
    <source>
        <dbReference type="EMBL" id="KAG7315561.1"/>
    </source>
</evidence>
<sequence>MRGREVKTGGEEEKRVEERRREEEEEKRRGVEKGGEEESRRRDEERRRREEVRRIGRYHLPSPASPGPESLPAPHLMFPWFRAVPVSGPRFRFVFLASPLYYSSDFSVSPFSSQFTEDHVRPYCLMTSCCLSVHVHFIPLPHDTQHTLLTALSESSLAESKRTPGAALRPAECQGPRAQGRGSTDMDQDHRNISTASN</sequence>
<evidence type="ECO:0000256" key="1">
    <source>
        <dbReference type="SAM" id="MobiDB-lite"/>
    </source>
</evidence>
<name>A0A9D3S8U0_9TELE</name>
<evidence type="ECO:0000313" key="3">
    <source>
        <dbReference type="Proteomes" id="UP000824219"/>
    </source>
</evidence>
<protein>
    <submittedName>
        <fullName evidence="2">Uncharacterized protein</fullName>
    </submittedName>
</protein>